<sequence length="90" mass="9521">MPAPPRNAAPTSDEAAMAGAASRSVVVVLSTVSEEAAEGSAATLHCLGCVWKKILDTTSSPSRSSSLSPRWYWCITQLVFSGRRCLPKLV</sequence>
<protein>
    <submittedName>
        <fullName evidence="1">Uncharacterized protein</fullName>
    </submittedName>
</protein>
<evidence type="ECO:0000313" key="1">
    <source>
        <dbReference type="EMBL" id="JAE26412.1"/>
    </source>
</evidence>
<organism evidence="1">
    <name type="scientific">Arundo donax</name>
    <name type="common">Giant reed</name>
    <name type="synonym">Donax arundinaceus</name>
    <dbReference type="NCBI Taxonomy" id="35708"/>
    <lineage>
        <taxon>Eukaryota</taxon>
        <taxon>Viridiplantae</taxon>
        <taxon>Streptophyta</taxon>
        <taxon>Embryophyta</taxon>
        <taxon>Tracheophyta</taxon>
        <taxon>Spermatophyta</taxon>
        <taxon>Magnoliopsida</taxon>
        <taxon>Liliopsida</taxon>
        <taxon>Poales</taxon>
        <taxon>Poaceae</taxon>
        <taxon>PACMAD clade</taxon>
        <taxon>Arundinoideae</taxon>
        <taxon>Arundineae</taxon>
        <taxon>Arundo</taxon>
    </lineage>
</organism>
<reference evidence="1" key="2">
    <citation type="journal article" date="2015" name="Data Brief">
        <title>Shoot transcriptome of the giant reed, Arundo donax.</title>
        <authorList>
            <person name="Barrero R.A."/>
            <person name="Guerrero F.D."/>
            <person name="Moolhuijzen P."/>
            <person name="Goolsby J.A."/>
            <person name="Tidwell J."/>
            <person name="Bellgard S.E."/>
            <person name="Bellgard M.I."/>
        </authorList>
    </citation>
    <scope>NUCLEOTIDE SEQUENCE</scope>
    <source>
        <tissue evidence="1">Shoot tissue taken approximately 20 cm above the soil surface</tissue>
    </source>
</reference>
<dbReference type="EMBL" id="GBRH01171484">
    <property type="protein sequence ID" value="JAE26412.1"/>
    <property type="molecule type" value="Transcribed_RNA"/>
</dbReference>
<accession>A0A0A9GPK1</accession>
<name>A0A0A9GPK1_ARUDO</name>
<dbReference type="AlphaFoldDB" id="A0A0A9GPK1"/>
<proteinExistence type="predicted"/>
<reference evidence="1" key="1">
    <citation type="submission" date="2014-09" db="EMBL/GenBank/DDBJ databases">
        <authorList>
            <person name="Magalhaes I.L.F."/>
            <person name="Oliveira U."/>
            <person name="Santos F.R."/>
            <person name="Vidigal T.H.D.A."/>
            <person name="Brescovit A.D."/>
            <person name="Santos A.J."/>
        </authorList>
    </citation>
    <scope>NUCLEOTIDE SEQUENCE</scope>
    <source>
        <tissue evidence="1">Shoot tissue taken approximately 20 cm above the soil surface</tissue>
    </source>
</reference>